<evidence type="ECO:0000256" key="1">
    <source>
        <dbReference type="ARBA" id="ARBA00001164"/>
    </source>
</evidence>
<organism evidence="11 12">
    <name type="scientific">Chryseomicrobium palamuruense</name>
    <dbReference type="NCBI Taxonomy" id="682973"/>
    <lineage>
        <taxon>Bacteria</taxon>
        <taxon>Bacillati</taxon>
        <taxon>Bacillota</taxon>
        <taxon>Bacilli</taxon>
        <taxon>Bacillales</taxon>
        <taxon>Caryophanaceae</taxon>
        <taxon>Chryseomicrobium</taxon>
    </lineage>
</organism>
<keyword evidence="5 9" id="KW-0028">Amino-acid biosynthesis</keyword>
<dbReference type="InterPro" id="IPR011060">
    <property type="entry name" value="RibuloseP-bd_barrel"/>
</dbReference>
<evidence type="ECO:0000256" key="7">
    <source>
        <dbReference type="ARBA" id="ARBA00023141"/>
    </source>
</evidence>
<name>A0ABV8UUK5_9BACL</name>
<keyword evidence="6 9" id="KW-0822">Tryptophan biosynthesis</keyword>
<dbReference type="Gene3D" id="3.20.20.70">
    <property type="entry name" value="Aldolase class I"/>
    <property type="match status" value="1"/>
</dbReference>
<evidence type="ECO:0000313" key="12">
    <source>
        <dbReference type="Proteomes" id="UP001595733"/>
    </source>
</evidence>
<dbReference type="CDD" id="cd00405">
    <property type="entry name" value="PRAI"/>
    <property type="match status" value="1"/>
</dbReference>
<evidence type="ECO:0000256" key="2">
    <source>
        <dbReference type="ARBA" id="ARBA00004664"/>
    </source>
</evidence>
<evidence type="ECO:0000256" key="4">
    <source>
        <dbReference type="ARBA" id="ARBA00022272"/>
    </source>
</evidence>
<dbReference type="Pfam" id="PF00697">
    <property type="entry name" value="PRAI"/>
    <property type="match status" value="1"/>
</dbReference>
<accession>A0ABV8UUK5</accession>
<dbReference type="HAMAP" id="MF_00135">
    <property type="entry name" value="PRAI"/>
    <property type="match status" value="1"/>
</dbReference>
<dbReference type="PANTHER" id="PTHR42894">
    <property type="entry name" value="N-(5'-PHOSPHORIBOSYL)ANTHRANILATE ISOMERASE"/>
    <property type="match status" value="1"/>
</dbReference>
<dbReference type="InterPro" id="IPR001240">
    <property type="entry name" value="PRAI_dom"/>
</dbReference>
<reference evidence="12" key="1">
    <citation type="journal article" date="2019" name="Int. J. Syst. Evol. Microbiol.">
        <title>The Global Catalogue of Microorganisms (GCM) 10K type strain sequencing project: providing services to taxonomists for standard genome sequencing and annotation.</title>
        <authorList>
            <consortium name="The Broad Institute Genomics Platform"/>
            <consortium name="The Broad Institute Genome Sequencing Center for Infectious Disease"/>
            <person name="Wu L."/>
            <person name="Ma J."/>
        </authorList>
    </citation>
    <scope>NUCLEOTIDE SEQUENCE [LARGE SCALE GENOMIC DNA]</scope>
    <source>
        <strain evidence="12">CCUG 50353</strain>
    </source>
</reference>
<dbReference type="SUPFAM" id="SSF51366">
    <property type="entry name" value="Ribulose-phoshate binding barrel"/>
    <property type="match status" value="1"/>
</dbReference>
<keyword evidence="12" id="KW-1185">Reference proteome</keyword>
<feature type="domain" description="N-(5'phosphoribosyl) anthranilate isomerase (PRAI)" evidence="10">
    <location>
        <begin position="4"/>
        <end position="196"/>
    </location>
</feature>
<evidence type="ECO:0000256" key="8">
    <source>
        <dbReference type="ARBA" id="ARBA00023235"/>
    </source>
</evidence>
<comment type="pathway">
    <text evidence="2 9">Amino-acid biosynthesis; L-tryptophan biosynthesis; L-tryptophan from chorismate: step 3/5.</text>
</comment>
<proteinExistence type="inferred from homology"/>
<dbReference type="EMBL" id="JBHSEF010000021">
    <property type="protein sequence ID" value="MFC4354950.1"/>
    <property type="molecule type" value="Genomic_DNA"/>
</dbReference>
<comment type="similarity">
    <text evidence="9">Belongs to the TrpF family.</text>
</comment>
<dbReference type="Proteomes" id="UP001595733">
    <property type="component" value="Unassembled WGS sequence"/>
</dbReference>
<evidence type="ECO:0000313" key="11">
    <source>
        <dbReference type="EMBL" id="MFC4354950.1"/>
    </source>
</evidence>
<evidence type="ECO:0000256" key="3">
    <source>
        <dbReference type="ARBA" id="ARBA00012572"/>
    </source>
</evidence>
<evidence type="ECO:0000259" key="10">
    <source>
        <dbReference type="Pfam" id="PF00697"/>
    </source>
</evidence>
<sequence>MTRIKICGLKQAEHVKVAVDAGADAIGFVFAESSRKVTPKQARELARLIPSSVKKVGVFVDSLPEDINRIARDVPLDYVQLHGDEPDEILESIDVPVIRAYSIRSSEDAANAFASPAPLILVDAPGTAYRGGSGHTFNWKELEHYRLTRPFILAGGLNPGNVAAAIQQVRPVMVDVSSGVETAGTKDPEKITAFIRAVREATR</sequence>
<evidence type="ECO:0000256" key="6">
    <source>
        <dbReference type="ARBA" id="ARBA00022822"/>
    </source>
</evidence>
<evidence type="ECO:0000256" key="9">
    <source>
        <dbReference type="HAMAP-Rule" id="MF_00135"/>
    </source>
</evidence>
<dbReference type="InterPro" id="IPR013785">
    <property type="entry name" value="Aldolase_TIM"/>
</dbReference>
<evidence type="ECO:0000256" key="5">
    <source>
        <dbReference type="ARBA" id="ARBA00022605"/>
    </source>
</evidence>
<comment type="catalytic activity">
    <reaction evidence="1 9">
        <text>N-(5-phospho-beta-D-ribosyl)anthranilate = 1-(2-carboxyphenylamino)-1-deoxy-D-ribulose 5-phosphate</text>
        <dbReference type="Rhea" id="RHEA:21540"/>
        <dbReference type="ChEBI" id="CHEBI:18277"/>
        <dbReference type="ChEBI" id="CHEBI:58613"/>
        <dbReference type="EC" id="5.3.1.24"/>
    </reaction>
</comment>
<comment type="caution">
    <text evidence="11">The sequence shown here is derived from an EMBL/GenBank/DDBJ whole genome shotgun (WGS) entry which is preliminary data.</text>
</comment>
<dbReference type="EC" id="5.3.1.24" evidence="3 9"/>
<dbReference type="RefSeq" id="WP_378141245.1">
    <property type="nucleotide sequence ID" value="NZ_JBHSEF010000021.1"/>
</dbReference>
<dbReference type="InterPro" id="IPR044643">
    <property type="entry name" value="TrpF_fam"/>
</dbReference>
<keyword evidence="8 9" id="KW-0413">Isomerase</keyword>
<keyword evidence="7 9" id="KW-0057">Aromatic amino acid biosynthesis</keyword>
<dbReference type="PANTHER" id="PTHR42894:SF1">
    <property type="entry name" value="N-(5'-PHOSPHORIBOSYL)ANTHRANILATE ISOMERASE"/>
    <property type="match status" value="1"/>
</dbReference>
<gene>
    <name evidence="9" type="primary">trpF</name>
    <name evidence="11" type="ORF">ACFO0S_07810</name>
</gene>
<dbReference type="GO" id="GO:0004640">
    <property type="term" value="F:phosphoribosylanthranilate isomerase activity"/>
    <property type="evidence" value="ECO:0007669"/>
    <property type="project" value="UniProtKB-EC"/>
</dbReference>
<protein>
    <recommendedName>
        <fullName evidence="4 9">N-(5'-phosphoribosyl)anthranilate isomerase</fullName>
        <shortName evidence="9">PRAI</shortName>
        <ecNumber evidence="3 9">5.3.1.24</ecNumber>
    </recommendedName>
</protein>
<dbReference type="NCBIfam" id="NF002300">
    <property type="entry name" value="PRK01222.1-7"/>
    <property type="match status" value="1"/>
</dbReference>